<keyword evidence="2" id="KW-0472">Membrane</keyword>
<dbReference type="EMBL" id="FNDB01000027">
    <property type="protein sequence ID" value="SDI19981.1"/>
    <property type="molecule type" value="Genomic_DNA"/>
</dbReference>
<dbReference type="STRING" id="178355.SAMN04488062_12711"/>
<feature type="coiled-coil region" evidence="1">
    <location>
        <begin position="218"/>
        <end position="252"/>
    </location>
</feature>
<feature type="transmembrane region" description="Helical" evidence="2">
    <location>
        <begin position="21"/>
        <end position="38"/>
    </location>
</feature>
<keyword evidence="1" id="KW-0175">Coiled coil</keyword>
<evidence type="ECO:0000313" key="5">
    <source>
        <dbReference type="Proteomes" id="UP000199274"/>
    </source>
</evidence>
<name>A0A1G8IMF7_9FLAO</name>
<organism evidence="4 5">
    <name type="scientific">Flavobacterium omnivorum</name>
    <dbReference type="NCBI Taxonomy" id="178355"/>
    <lineage>
        <taxon>Bacteria</taxon>
        <taxon>Pseudomonadati</taxon>
        <taxon>Bacteroidota</taxon>
        <taxon>Flavobacteriia</taxon>
        <taxon>Flavobacteriales</taxon>
        <taxon>Flavobacteriaceae</taxon>
        <taxon>Flavobacterium</taxon>
    </lineage>
</organism>
<feature type="coiled-coil region" evidence="1">
    <location>
        <begin position="109"/>
        <end position="161"/>
    </location>
</feature>
<dbReference type="PANTHER" id="PTHR30386">
    <property type="entry name" value="MEMBRANE FUSION SUBUNIT OF EMRAB-TOLC MULTIDRUG EFFLUX PUMP"/>
    <property type="match status" value="1"/>
</dbReference>
<dbReference type="InterPro" id="IPR058982">
    <property type="entry name" value="Beta-barrel_AprE"/>
</dbReference>
<evidence type="ECO:0000256" key="2">
    <source>
        <dbReference type="SAM" id="Phobius"/>
    </source>
</evidence>
<gene>
    <name evidence="4" type="ORF">SAMN04488062_12711</name>
</gene>
<evidence type="ECO:0000259" key="3">
    <source>
        <dbReference type="Pfam" id="PF26002"/>
    </source>
</evidence>
<proteinExistence type="predicted"/>
<reference evidence="5" key="1">
    <citation type="submission" date="2016-10" db="EMBL/GenBank/DDBJ databases">
        <authorList>
            <person name="Varghese N."/>
            <person name="Submissions S."/>
        </authorList>
    </citation>
    <scope>NUCLEOTIDE SEQUENCE [LARGE SCALE GENOMIC DNA]</scope>
    <source>
        <strain evidence="5">CGMCC 1.2747</strain>
    </source>
</reference>
<sequence>MENSLYYNTKSIRFIKILNRFLVAFLIITVILIFTIKMNDTVSFKEGQIFSDTPQLKINAPNEAKVIKVLIKEGEEIKKGDTLFLLENKKTKSDFEIINTDVTGMKHKINIIKKLIQNTQNRKNSLKQLLNIQSNIYQTDRKKVEQEITSLNSKINLSSQQTSILIDKFQTDSVLYAKGAISKYELIETKNKNLDDKKGQVDIKSSYDVKNYDFENLSNNYQKTNNDLLRNIIDVENQIHNYQQDIIELETLIKDGKSNLIYISDELGKLLIIAPINGTISTLFNARQNLEIVNKGDILTIIAPKKEAFYAKVILDEKDLAYIKKGQEINLKLDAYNYYRFGAVKGKITYVSASDVEKTFYCLATIQKYNPNINLKAGYKLKGEVIIEKMKLYQYIMKKLFNKIDSNLN</sequence>
<feature type="domain" description="AprE-like beta-barrel" evidence="3">
    <location>
        <begin position="312"/>
        <end position="356"/>
    </location>
</feature>
<keyword evidence="5" id="KW-1185">Reference proteome</keyword>
<dbReference type="InterPro" id="IPR011053">
    <property type="entry name" value="Single_hybrid_motif"/>
</dbReference>
<dbReference type="SUPFAM" id="SSF51230">
    <property type="entry name" value="Single hybrid motif"/>
    <property type="match status" value="1"/>
</dbReference>
<dbReference type="PANTHER" id="PTHR30386:SF28">
    <property type="entry name" value="EXPORTED PROTEIN"/>
    <property type="match status" value="1"/>
</dbReference>
<accession>A0A1G8IMF7</accession>
<evidence type="ECO:0000256" key="1">
    <source>
        <dbReference type="SAM" id="Coils"/>
    </source>
</evidence>
<evidence type="ECO:0000313" key="4">
    <source>
        <dbReference type="EMBL" id="SDI19981.1"/>
    </source>
</evidence>
<dbReference type="Gene3D" id="2.40.30.170">
    <property type="match status" value="1"/>
</dbReference>
<dbReference type="Proteomes" id="UP000199274">
    <property type="component" value="Unassembled WGS sequence"/>
</dbReference>
<dbReference type="Pfam" id="PF26002">
    <property type="entry name" value="Beta-barrel_AprE"/>
    <property type="match status" value="1"/>
</dbReference>
<dbReference type="PRINTS" id="PR01490">
    <property type="entry name" value="RTXTOXIND"/>
</dbReference>
<dbReference type="AlphaFoldDB" id="A0A1G8IMF7"/>
<dbReference type="Gene3D" id="2.40.50.100">
    <property type="match status" value="1"/>
</dbReference>
<protein>
    <submittedName>
        <fullName evidence="4">Multidrug resistance efflux pump</fullName>
    </submittedName>
</protein>
<keyword evidence="2" id="KW-0812">Transmembrane</keyword>
<dbReference type="OrthoDB" id="1957187at2"/>
<keyword evidence="2" id="KW-1133">Transmembrane helix</keyword>
<dbReference type="InterPro" id="IPR050739">
    <property type="entry name" value="MFP"/>
</dbReference>